<name>X1EHF0_9ZZZZ</name>
<evidence type="ECO:0000313" key="1">
    <source>
        <dbReference type="EMBL" id="GAH08073.1"/>
    </source>
</evidence>
<accession>X1EHF0</accession>
<organism evidence="1">
    <name type="scientific">marine sediment metagenome</name>
    <dbReference type="NCBI Taxonomy" id="412755"/>
    <lineage>
        <taxon>unclassified sequences</taxon>
        <taxon>metagenomes</taxon>
        <taxon>ecological metagenomes</taxon>
    </lineage>
</organism>
<dbReference type="AlphaFoldDB" id="X1EHF0"/>
<reference evidence="1" key="1">
    <citation type="journal article" date="2014" name="Front. Microbiol.">
        <title>High frequency of phylogenetically diverse reductive dehalogenase-homologous genes in deep subseafloor sedimentary metagenomes.</title>
        <authorList>
            <person name="Kawai M."/>
            <person name="Futagami T."/>
            <person name="Toyoda A."/>
            <person name="Takaki Y."/>
            <person name="Nishi S."/>
            <person name="Hori S."/>
            <person name="Arai W."/>
            <person name="Tsubouchi T."/>
            <person name="Morono Y."/>
            <person name="Uchiyama I."/>
            <person name="Ito T."/>
            <person name="Fujiyama A."/>
            <person name="Inagaki F."/>
            <person name="Takami H."/>
        </authorList>
    </citation>
    <scope>NUCLEOTIDE SEQUENCE</scope>
    <source>
        <strain evidence="1">Expedition CK06-06</strain>
    </source>
</reference>
<sequence>MGGTQALALEDDFDAKFIILRRPLEDTWAAYVDKVNYRCNSLKEAEIEAVRSWKPHPSLRMDQIIDKLAAQHPDKFMILNIEDVVVDYEKIMPKIAEFIGIDMNEILLRPTFHGRELPNSDDYIGKVNDAGRSRLLSPKSRHIFELQY</sequence>
<dbReference type="SUPFAM" id="SSF52540">
    <property type="entry name" value="P-loop containing nucleoside triphosphate hydrolases"/>
    <property type="match status" value="1"/>
</dbReference>
<comment type="caution">
    <text evidence="1">The sequence shown here is derived from an EMBL/GenBank/DDBJ whole genome shotgun (WGS) entry which is preliminary data.</text>
</comment>
<proteinExistence type="predicted"/>
<dbReference type="Gene3D" id="3.40.50.300">
    <property type="entry name" value="P-loop containing nucleotide triphosphate hydrolases"/>
    <property type="match status" value="1"/>
</dbReference>
<gene>
    <name evidence="1" type="ORF">S01H4_59396</name>
</gene>
<dbReference type="InterPro" id="IPR027417">
    <property type="entry name" value="P-loop_NTPase"/>
</dbReference>
<evidence type="ECO:0008006" key="2">
    <source>
        <dbReference type="Google" id="ProtNLM"/>
    </source>
</evidence>
<protein>
    <recommendedName>
        <fullName evidence="2">Sulfotransferase domain-containing protein</fullName>
    </recommendedName>
</protein>
<dbReference type="EMBL" id="BART01034823">
    <property type="protein sequence ID" value="GAH08073.1"/>
    <property type="molecule type" value="Genomic_DNA"/>
</dbReference>
<feature type="non-terminal residue" evidence="1">
    <location>
        <position position="148"/>
    </location>
</feature>